<gene>
    <name evidence="1" type="ORF">CTOB1V02_LOCUS8302</name>
</gene>
<reference evidence="1" key="1">
    <citation type="submission" date="2020-11" db="EMBL/GenBank/DDBJ databases">
        <authorList>
            <person name="Tran Van P."/>
        </authorList>
    </citation>
    <scope>NUCLEOTIDE SEQUENCE</scope>
</reference>
<proteinExistence type="predicted"/>
<dbReference type="GO" id="GO:0005634">
    <property type="term" value="C:nucleus"/>
    <property type="evidence" value="ECO:0007669"/>
    <property type="project" value="UniProtKB-ARBA"/>
</dbReference>
<name>A0A7R8ZSM2_9CRUS</name>
<organism evidence="1">
    <name type="scientific">Cyprideis torosa</name>
    <dbReference type="NCBI Taxonomy" id="163714"/>
    <lineage>
        <taxon>Eukaryota</taxon>
        <taxon>Metazoa</taxon>
        <taxon>Ecdysozoa</taxon>
        <taxon>Arthropoda</taxon>
        <taxon>Crustacea</taxon>
        <taxon>Oligostraca</taxon>
        <taxon>Ostracoda</taxon>
        <taxon>Podocopa</taxon>
        <taxon>Podocopida</taxon>
        <taxon>Cytherocopina</taxon>
        <taxon>Cytheroidea</taxon>
        <taxon>Cytherideidae</taxon>
        <taxon>Cyprideis</taxon>
    </lineage>
</organism>
<sequence>MVGTLHPVTSTTSIGGGKFNLRPVQYGQVEVIPVTKKRYTSLVPPIRQTASIFKQPVTVAKYPGECQTKNDMDVLKTPREGDIPRFLEQPRQLFWEKRLQGLRATCIDDGFMEVDSGEEEQTLPQDISPAGPNIPVKTAIQSVSAALHTTTRPILGQTSTKPNLEKFPDSFLNPLQPLVHTKVIHEEIIRAQEDRVREVRRLLQDALAQTS</sequence>
<dbReference type="Pfam" id="PF16564">
    <property type="entry name" value="MBDa"/>
    <property type="match status" value="1"/>
</dbReference>
<dbReference type="Pfam" id="PF14048">
    <property type="entry name" value="MBD_C"/>
    <property type="match status" value="1"/>
</dbReference>
<dbReference type="OrthoDB" id="10072024at2759"/>
<evidence type="ECO:0000313" key="1">
    <source>
        <dbReference type="EMBL" id="CAD7230444.1"/>
    </source>
</evidence>
<protein>
    <submittedName>
        <fullName evidence="1">Uncharacterized protein</fullName>
    </submittedName>
</protein>
<accession>A0A7R8ZSM2</accession>
<dbReference type="InterPro" id="IPR025884">
    <property type="entry name" value="MeCpG-bd_2/3_C_dom"/>
</dbReference>
<dbReference type="InterPro" id="IPR032343">
    <property type="entry name" value="MBD2/MBD3_p55-bd"/>
</dbReference>
<dbReference type="EMBL" id="OB662697">
    <property type="protein sequence ID" value="CAD7230444.1"/>
    <property type="molecule type" value="Genomic_DNA"/>
</dbReference>
<dbReference type="AlphaFoldDB" id="A0A7R8ZSM2"/>